<keyword evidence="2" id="KW-0808">Transferase</keyword>
<dbReference type="InterPro" id="IPR018357">
    <property type="entry name" value="Hexapep_transf_CS"/>
</dbReference>
<dbReference type="SUPFAM" id="SSF51161">
    <property type="entry name" value="Trimeric LpxA-like enzymes"/>
    <property type="match status" value="1"/>
</dbReference>
<evidence type="ECO:0000313" key="5">
    <source>
        <dbReference type="EMBL" id="MBK1856539.1"/>
    </source>
</evidence>
<organism evidence="5 6">
    <name type="scientific">Oceaniferula flava</name>
    <dbReference type="NCBI Taxonomy" id="2800421"/>
    <lineage>
        <taxon>Bacteria</taxon>
        <taxon>Pseudomonadati</taxon>
        <taxon>Verrucomicrobiota</taxon>
        <taxon>Verrucomicrobiia</taxon>
        <taxon>Verrucomicrobiales</taxon>
        <taxon>Verrucomicrobiaceae</taxon>
        <taxon>Oceaniferula</taxon>
    </lineage>
</organism>
<dbReference type="InterPro" id="IPR050179">
    <property type="entry name" value="Trans_hexapeptide_repeat"/>
</dbReference>
<keyword evidence="3" id="KW-0677">Repeat</keyword>
<dbReference type="PROSITE" id="PS00101">
    <property type="entry name" value="HEXAPEP_TRANSFERASES"/>
    <property type="match status" value="1"/>
</dbReference>
<keyword evidence="6" id="KW-1185">Reference proteome</keyword>
<evidence type="ECO:0000256" key="2">
    <source>
        <dbReference type="ARBA" id="ARBA00022679"/>
    </source>
</evidence>
<dbReference type="PANTHER" id="PTHR43300">
    <property type="entry name" value="ACETYLTRANSFERASE"/>
    <property type="match status" value="1"/>
</dbReference>
<dbReference type="Gene3D" id="2.160.10.10">
    <property type="entry name" value="Hexapeptide repeat proteins"/>
    <property type="match status" value="1"/>
</dbReference>
<accession>A0AAE2SGN7</accession>
<dbReference type="PANTHER" id="PTHR43300:SF11">
    <property type="entry name" value="ACETYLTRANSFERASE RV3034C-RELATED"/>
    <property type="match status" value="1"/>
</dbReference>
<comment type="similarity">
    <text evidence="1">Belongs to the transferase hexapeptide repeat family.</text>
</comment>
<dbReference type="Pfam" id="PF00132">
    <property type="entry name" value="Hexapep"/>
    <property type="match status" value="1"/>
</dbReference>
<dbReference type="InterPro" id="IPR011004">
    <property type="entry name" value="Trimer_LpxA-like_sf"/>
</dbReference>
<gene>
    <name evidence="5" type="ORF">JIN83_16325</name>
</gene>
<dbReference type="Proteomes" id="UP000634206">
    <property type="component" value="Unassembled WGS sequence"/>
</dbReference>
<dbReference type="AlphaFoldDB" id="A0AAE2SGN7"/>
<evidence type="ECO:0000256" key="4">
    <source>
        <dbReference type="ARBA" id="ARBA00023315"/>
    </source>
</evidence>
<dbReference type="CDD" id="cd03349">
    <property type="entry name" value="LbH_XAT"/>
    <property type="match status" value="1"/>
</dbReference>
<name>A0AAE2SGN7_9BACT</name>
<reference evidence="5" key="1">
    <citation type="submission" date="2021-01" db="EMBL/GenBank/DDBJ databases">
        <title>Modified the classification status of verrucomicrobia.</title>
        <authorList>
            <person name="Feng X."/>
        </authorList>
    </citation>
    <scope>NUCLEOTIDE SEQUENCE</scope>
    <source>
        <strain evidence="5">5K15</strain>
    </source>
</reference>
<keyword evidence="4" id="KW-0012">Acyltransferase</keyword>
<proteinExistence type="inferred from homology"/>
<dbReference type="GO" id="GO:0016746">
    <property type="term" value="F:acyltransferase activity"/>
    <property type="evidence" value="ECO:0007669"/>
    <property type="project" value="UniProtKB-KW"/>
</dbReference>
<protein>
    <submittedName>
        <fullName evidence="5">CatB-related O-acetyltransferase</fullName>
    </submittedName>
</protein>
<sequence>MKDYILRYMKRPKLYLRDRKMGVIIARSANARDCSFEGKNKIYANVCVSGSSIGLGTYVSSNSRIHNSRIGRYCSIGPETVVLAGRHPISERLSSHPCFYSSNQQAGFTYVEKTNFNEYVYADSEKSVFVDIGSDVWIGARVTLLGGIKIGHGAVIASGSVVTKDVEPYSVVAGVPSKIIRYRFDEATRLNYLEEKWWEKGEDWIHSNIQRFYNDIN</sequence>
<evidence type="ECO:0000256" key="3">
    <source>
        <dbReference type="ARBA" id="ARBA00022737"/>
    </source>
</evidence>
<dbReference type="InterPro" id="IPR001451">
    <property type="entry name" value="Hexapep"/>
</dbReference>
<comment type="caution">
    <text evidence="5">The sequence shown here is derived from an EMBL/GenBank/DDBJ whole genome shotgun (WGS) entry which is preliminary data.</text>
</comment>
<evidence type="ECO:0000313" key="6">
    <source>
        <dbReference type="Proteomes" id="UP000634206"/>
    </source>
</evidence>
<evidence type="ECO:0000256" key="1">
    <source>
        <dbReference type="ARBA" id="ARBA00007274"/>
    </source>
</evidence>
<dbReference type="EMBL" id="JAENIG010000016">
    <property type="protein sequence ID" value="MBK1856539.1"/>
    <property type="molecule type" value="Genomic_DNA"/>
</dbReference>